<keyword evidence="3" id="KW-1185">Reference proteome</keyword>
<proteinExistence type="predicted"/>
<dbReference type="PIRSF" id="PIRSF031277">
    <property type="entry name" value="UCP031277"/>
    <property type="match status" value="1"/>
</dbReference>
<keyword evidence="1" id="KW-0472">Membrane</keyword>
<gene>
    <name evidence="2" type="ORF">M569_07073</name>
</gene>
<name>S8E5P9_9LAMI</name>
<sequence length="352" mass="39405">MPLKRVIADVLGVATICLVSLLVLLGLYCIIYSLHFRKRVHGQGQFQLNYFAGPWIIRIVYILFAFWWGMGEIIRLNLFRHNGRALDALSLQWQENLCKCYVVSNLGFSEPCLFLTLIFLLRATVQSSGMLTRKWNWRTAGYVLAFCLPMLILQLLVILVGPKYKKELNPELASYFIEAASSPRFQEDEAAALCTYPLFSTIFLGFFATGSTLYLFRLGRRILHLVINKGLQKRVYTLILCISSSLPLRVLLLGLSVLSEPERLTFDAISFLAFLCLVVCAGVAICVVVYLPIVDSLSLRTFYRSGHEYDGDALSMITNRGTLDGGDCSPSRASLNSAAMGSVSFRTTEASE</sequence>
<dbReference type="EMBL" id="AUSU01002967">
    <property type="protein sequence ID" value="EPS67702.1"/>
    <property type="molecule type" value="Genomic_DNA"/>
</dbReference>
<feature type="transmembrane region" description="Helical" evidence="1">
    <location>
        <begin position="12"/>
        <end position="36"/>
    </location>
</feature>
<accession>S8E5P9</accession>
<protein>
    <submittedName>
        <fullName evidence="2">Uncharacterized protein</fullName>
    </submittedName>
</protein>
<dbReference type="OrthoDB" id="1869454at2759"/>
<reference evidence="2 3" key="1">
    <citation type="journal article" date="2013" name="BMC Genomics">
        <title>The miniature genome of a carnivorous plant Genlisea aurea contains a low number of genes and short non-coding sequences.</title>
        <authorList>
            <person name="Leushkin E.V."/>
            <person name="Sutormin R.A."/>
            <person name="Nabieva E.R."/>
            <person name="Penin A.A."/>
            <person name="Kondrashov A.S."/>
            <person name="Logacheva M.D."/>
        </authorList>
    </citation>
    <scope>NUCLEOTIDE SEQUENCE [LARGE SCALE GENOMIC DNA]</scope>
</reference>
<feature type="transmembrane region" description="Helical" evidence="1">
    <location>
        <begin position="269"/>
        <end position="294"/>
    </location>
</feature>
<feature type="transmembrane region" description="Helical" evidence="1">
    <location>
        <begin position="190"/>
        <end position="215"/>
    </location>
</feature>
<evidence type="ECO:0000313" key="2">
    <source>
        <dbReference type="EMBL" id="EPS67702.1"/>
    </source>
</evidence>
<keyword evidence="1" id="KW-0812">Transmembrane</keyword>
<organism evidence="2 3">
    <name type="scientific">Genlisea aurea</name>
    <dbReference type="NCBI Taxonomy" id="192259"/>
    <lineage>
        <taxon>Eukaryota</taxon>
        <taxon>Viridiplantae</taxon>
        <taxon>Streptophyta</taxon>
        <taxon>Embryophyta</taxon>
        <taxon>Tracheophyta</taxon>
        <taxon>Spermatophyta</taxon>
        <taxon>Magnoliopsida</taxon>
        <taxon>eudicotyledons</taxon>
        <taxon>Gunneridae</taxon>
        <taxon>Pentapetalae</taxon>
        <taxon>asterids</taxon>
        <taxon>lamiids</taxon>
        <taxon>Lamiales</taxon>
        <taxon>Lentibulariaceae</taxon>
        <taxon>Genlisea</taxon>
    </lineage>
</organism>
<dbReference type="Proteomes" id="UP000015453">
    <property type="component" value="Unassembled WGS sequence"/>
</dbReference>
<feature type="transmembrane region" description="Helical" evidence="1">
    <location>
        <begin position="48"/>
        <end position="70"/>
    </location>
</feature>
<evidence type="ECO:0000256" key="1">
    <source>
        <dbReference type="SAM" id="Phobius"/>
    </source>
</evidence>
<dbReference type="PANTHER" id="PTHR34116">
    <property type="entry name" value="PLASMINOGEN ACTIVATOR INHIBITOR"/>
    <property type="match status" value="1"/>
</dbReference>
<keyword evidence="1" id="KW-1133">Transmembrane helix</keyword>
<feature type="transmembrane region" description="Helical" evidence="1">
    <location>
        <begin position="235"/>
        <end position="257"/>
    </location>
</feature>
<feature type="non-terminal residue" evidence="2">
    <location>
        <position position="352"/>
    </location>
</feature>
<dbReference type="PANTHER" id="PTHR34116:SF2">
    <property type="entry name" value="THH1_TOM1_TOM3 DOMAIN-CONTAINING PROTEIN"/>
    <property type="match status" value="1"/>
</dbReference>
<dbReference type="InterPro" id="IPR016971">
    <property type="entry name" value="UCP031277"/>
</dbReference>
<evidence type="ECO:0000313" key="3">
    <source>
        <dbReference type="Proteomes" id="UP000015453"/>
    </source>
</evidence>
<comment type="caution">
    <text evidence="2">The sequence shown here is derived from an EMBL/GenBank/DDBJ whole genome shotgun (WGS) entry which is preliminary data.</text>
</comment>
<feature type="transmembrane region" description="Helical" evidence="1">
    <location>
        <begin position="142"/>
        <end position="161"/>
    </location>
</feature>
<dbReference type="AlphaFoldDB" id="S8E5P9"/>